<evidence type="ECO:0000313" key="2">
    <source>
        <dbReference type="EMBL" id="KAF0311168.1"/>
    </source>
</evidence>
<gene>
    <name evidence="2" type="ORF">FJT64_017988</name>
</gene>
<dbReference type="OrthoDB" id="2570713at2759"/>
<protein>
    <submittedName>
        <fullName evidence="2">Uncharacterized protein</fullName>
    </submittedName>
</protein>
<feature type="region of interest" description="Disordered" evidence="1">
    <location>
        <begin position="31"/>
        <end position="72"/>
    </location>
</feature>
<dbReference type="EMBL" id="VIIS01000257">
    <property type="protein sequence ID" value="KAF0311168.1"/>
    <property type="molecule type" value="Genomic_DNA"/>
</dbReference>
<feature type="compositionally biased region" description="Polar residues" evidence="1">
    <location>
        <begin position="31"/>
        <end position="45"/>
    </location>
</feature>
<proteinExistence type="predicted"/>
<dbReference type="Proteomes" id="UP000440578">
    <property type="component" value="Unassembled WGS sequence"/>
</dbReference>
<keyword evidence="3" id="KW-1185">Reference proteome</keyword>
<feature type="compositionally biased region" description="Basic and acidic residues" evidence="1">
    <location>
        <begin position="46"/>
        <end position="57"/>
    </location>
</feature>
<evidence type="ECO:0000313" key="3">
    <source>
        <dbReference type="Proteomes" id="UP000440578"/>
    </source>
</evidence>
<sequence>MSGSRYSQSSFSYSSSRSTARSAGFLSELSSAVSRNGAKVTSETVHQSEEMSVHEEASEISTSSATEKQQKEVELVHNIGMTLRQMRALKREQNQQTTASSRQVVSLCCC</sequence>
<organism evidence="2 3">
    <name type="scientific">Amphibalanus amphitrite</name>
    <name type="common">Striped barnacle</name>
    <name type="synonym">Balanus amphitrite</name>
    <dbReference type="NCBI Taxonomy" id="1232801"/>
    <lineage>
        <taxon>Eukaryota</taxon>
        <taxon>Metazoa</taxon>
        <taxon>Ecdysozoa</taxon>
        <taxon>Arthropoda</taxon>
        <taxon>Crustacea</taxon>
        <taxon>Multicrustacea</taxon>
        <taxon>Cirripedia</taxon>
        <taxon>Thoracica</taxon>
        <taxon>Thoracicalcarea</taxon>
        <taxon>Balanomorpha</taxon>
        <taxon>Balanoidea</taxon>
        <taxon>Balanidae</taxon>
        <taxon>Amphibalaninae</taxon>
        <taxon>Amphibalanus</taxon>
    </lineage>
</organism>
<name>A0A6A4X828_AMPAM</name>
<comment type="caution">
    <text evidence="2">The sequence shown here is derived from an EMBL/GenBank/DDBJ whole genome shotgun (WGS) entry which is preliminary data.</text>
</comment>
<dbReference type="AlphaFoldDB" id="A0A6A4X828"/>
<reference evidence="2 3" key="1">
    <citation type="submission" date="2019-07" db="EMBL/GenBank/DDBJ databases">
        <title>Draft genome assembly of a fouling barnacle, Amphibalanus amphitrite (Darwin, 1854): The first reference genome for Thecostraca.</title>
        <authorList>
            <person name="Kim W."/>
        </authorList>
    </citation>
    <scope>NUCLEOTIDE SEQUENCE [LARGE SCALE GENOMIC DNA]</scope>
    <source>
        <strain evidence="2">SNU_AA5</strain>
        <tissue evidence="2">Soma without cirri and trophi</tissue>
    </source>
</reference>
<evidence type="ECO:0000256" key="1">
    <source>
        <dbReference type="SAM" id="MobiDB-lite"/>
    </source>
</evidence>
<accession>A0A6A4X828</accession>